<protein>
    <submittedName>
        <fullName evidence="1">Uncharacterized protein</fullName>
    </submittedName>
</protein>
<comment type="caution">
    <text evidence="1">The sequence shown here is derived from an EMBL/GenBank/DDBJ whole genome shotgun (WGS) entry which is preliminary data.</text>
</comment>
<keyword evidence="2" id="KW-1185">Reference proteome</keyword>
<dbReference type="AlphaFoldDB" id="A0AAV4Q5W5"/>
<dbReference type="Proteomes" id="UP001054945">
    <property type="component" value="Unassembled WGS sequence"/>
</dbReference>
<dbReference type="EMBL" id="BPLR01005762">
    <property type="protein sequence ID" value="GIY04845.1"/>
    <property type="molecule type" value="Genomic_DNA"/>
</dbReference>
<reference evidence="1 2" key="1">
    <citation type="submission" date="2021-06" db="EMBL/GenBank/DDBJ databases">
        <title>Caerostris extrusa draft genome.</title>
        <authorList>
            <person name="Kono N."/>
            <person name="Arakawa K."/>
        </authorList>
    </citation>
    <scope>NUCLEOTIDE SEQUENCE [LARGE SCALE GENOMIC DNA]</scope>
</reference>
<proteinExistence type="predicted"/>
<accession>A0AAV4Q5W5</accession>
<evidence type="ECO:0000313" key="2">
    <source>
        <dbReference type="Proteomes" id="UP001054945"/>
    </source>
</evidence>
<evidence type="ECO:0000313" key="1">
    <source>
        <dbReference type="EMBL" id="GIY04845.1"/>
    </source>
</evidence>
<sequence length="103" mass="11844">MGNSHPLIANEYNEQLNGNAFQENFINSDSSSNGISHSHEQMDFADSYQQEKSISGDTDEKLNFLLQDRIIKMLQILKVSFKEMDEIRFSLLVQTNRKMKVTA</sequence>
<gene>
    <name evidence="1" type="ORF">CEXT_113481</name>
</gene>
<name>A0AAV4Q5W5_CAEEX</name>
<organism evidence="1 2">
    <name type="scientific">Caerostris extrusa</name>
    <name type="common">Bark spider</name>
    <name type="synonym">Caerostris bankana</name>
    <dbReference type="NCBI Taxonomy" id="172846"/>
    <lineage>
        <taxon>Eukaryota</taxon>
        <taxon>Metazoa</taxon>
        <taxon>Ecdysozoa</taxon>
        <taxon>Arthropoda</taxon>
        <taxon>Chelicerata</taxon>
        <taxon>Arachnida</taxon>
        <taxon>Araneae</taxon>
        <taxon>Araneomorphae</taxon>
        <taxon>Entelegynae</taxon>
        <taxon>Araneoidea</taxon>
        <taxon>Araneidae</taxon>
        <taxon>Caerostris</taxon>
    </lineage>
</organism>